<dbReference type="Gene3D" id="3.90.70.10">
    <property type="entry name" value="Cysteine proteinases"/>
    <property type="match status" value="1"/>
</dbReference>
<accession>A0A812AMF6</accession>
<evidence type="ECO:0000256" key="3">
    <source>
        <dbReference type="SAM" id="MobiDB-lite"/>
    </source>
</evidence>
<dbReference type="PROSITE" id="PS50235">
    <property type="entry name" value="USP_3"/>
    <property type="match status" value="1"/>
</dbReference>
<dbReference type="InterPro" id="IPR028889">
    <property type="entry name" value="USP"/>
</dbReference>
<dbReference type="InterPro" id="IPR050185">
    <property type="entry name" value="Ub_carboxyl-term_hydrolase"/>
</dbReference>
<comment type="catalytic activity">
    <reaction evidence="1">
        <text>Thiol-dependent hydrolysis of ester, thioester, amide, peptide and isopeptide bonds formed by the C-terminal Gly of ubiquitin (a 76-residue protein attached to proteins as an intracellular targeting signal).</text>
        <dbReference type="EC" id="3.4.19.12"/>
    </reaction>
</comment>
<dbReference type="PROSITE" id="PS00973">
    <property type="entry name" value="USP_2"/>
    <property type="match status" value="1"/>
</dbReference>
<dbReference type="AlphaFoldDB" id="A0A812AMF6"/>
<dbReference type="InterPro" id="IPR001394">
    <property type="entry name" value="Peptidase_C19_UCH"/>
</dbReference>
<dbReference type="EMBL" id="CAHIKZ030000050">
    <property type="protein sequence ID" value="CAE1146164.1"/>
    <property type="molecule type" value="Genomic_DNA"/>
</dbReference>
<evidence type="ECO:0000259" key="4">
    <source>
        <dbReference type="PROSITE" id="PS50235"/>
    </source>
</evidence>
<comment type="caution">
    <text evidence="5">The sequence shown here is derived from an EMBL/GenBank/DDBJ whole genome shotgun (WGS) entry which is preliminary data.</text>
</comment>
<sequence>MIVEWETRIREMIVANKEEIVEEQPSVMKVRNAQQKMGNTTLEECFHLYTQEEELSGDAWRCPHCHKDQQGATKNLRLWSLPGILVVHLKRFKQVKMQRNKLNILVEFPMWGLDLGQHLVTLTSQHPRTSNGHRTSSLDFAMSEPEDGHRDVYDLFAVCNHYGNMNGGHYTAFCKNPIDGSWYHYDDSRVKPISKNDVVTKAAYLLFYQRRSLFNRQAEEVQRGSHWIYPLHGISLNTEEPPLPPVRTISRASYRSSTPPTPRWRQRSLPPPLSSVRSLHYHHPLPTSSPHGTSCYSNSSRSACTPDEDDEDEPKLLPGTVNIWHKNGGPTQSSASNPTVKKYATIARTESPSHLDQFGPNDQAFMARSKTYHDIESHSQPPVGANSQQAPPKTNGRIVPSNLHSSSIQLQQSHSADSQLADTHSKWAYKSGSSQGSASRSLSANDHYQRPYYLTKYKRQQTAFHQEKLCAPCLKESSV</sequence>
<proteinExistence type="predicted"/>
<name>A0A812AMF6_ACAPH</name>
<evidence type="ECO:0000313" key="6">
    <source>
        <dbReference type="Proteomes" id="UP000597762"/>
    </source>
</evidence>
<dbReference type="InterPro" id="IPR038765">
    <property type="entry name" value="Papain-like_cys_pep_sf"/>
</dbReference>
<dbReference type="PANTHER" id="PTHR21646">
    <property type="entry name" value="UBIQUITIN CARBOXYL-TERMINAL HYDROLASE"/>
    <property type="match status" value="1"/>
</dbReference>
<dbReference type="GO" id="GO:0004843">
    <property type="term" value="F:cysteine-type deubiquitinase activity"/>
    <property type="evidence" value="ECO:0007669"/>
    <property type="project" value="UniProtKB-EC"/>
</dbReference>
<feature type="compositionally biased region" description="Polar residues" evidence="3">
    <location>
        <begin position="286"/>
        <end position="303"/>
    </location>
</feature>
<dbReference type="Proteomes" id="UP000597762">
    <property type="component" value="Unassembled WGS sequence"/>
</dbReference>
<dbReference type="PANTHER" id="PTHR21646:SF14">
    <property type="entry name" value="FI05488P"/>
    <property type="match status" value="1"/>
</dbReference>
<evidence type="ECO:0000313" key="5">
    <source>
        <dbReference type="EMBL" id="CAE1146164.1"/>
    </source>
</evidence>
<feature type="region of interest" description="Disordered" evidence="3">
    <location>
        <begin position="239"/>
        <end position="339"/>
    </location>
</feature>
<keyword evidence="6" id="KW-1185">Reference proteome</keyword>
<feature type="region of interest" description="Disordered" evidence="3">
    <location>
        <begin position="374"/>
        <end position="401"/>
    </location>
</feature>
<dbReference type="InterPro" id="IPR018200">
    <property type="entry name" value="USP_CS"/>
</dbReference>
<dbReference type="EC" id="3.4.19.12" evidence="2"/>
<organism evidence="5 6">
    <name type="scientific">Acanthosepion pharaonis</name>
    <name type="common">Pharaoh cuttlefish</name>
    <name type="synonym">Sepia pharaonis</name>
    <dbReference type="NCBI Taxonomy" id="158019"/>
    <lineage>
        <taxon>Eukaryota</taxon>
        <taxon>Metazoa</taxon>
        <taxon>Spiralia</taxon>
        <taxon>Lophotrochozoa</taxon>
        <taxon>Mollusca</taxon>
        <taxon>Cephalopoda</taxon>
        <taxon>Coleoidea</taxon>
        <taxon>Decapodiformes</taxon>
        <taxon>Sepiida</taxon>
        <taxon>Sepiina</taxon>
        <taxon>Sepiidae</taxon>
        <taxon>Acanthosepion</taxon>
    </lineage>
</organism>
<feature type="domain" description="USP" evidence="4">
    <location>
        <begin position="1"/>
        <end position="211"/>
    </location>
</feature>
<dbReference type="GO" id="GO:0016579">
    <property type="term" value="P:protein deubiquitination"/>
    <property type="evidence" value="ECO:0007669"/>
    <property type="project" value="InterPro"/>
</dbReference>
<evidence type="ECO:0000256" key="2">
    <source>
        <dbReference type="ARBA" id="ARBA00012759"/>
    </source>
</evidence>
<dbReference type="Pfam" id="PF00443">
    <property type="entry name" value="UCH"/>
    <property type="match status" value="1"/>
</dbReference>
<dbReference type="CDD" id="cd02674">
    <property type="entry name" value="Peptidase_C19R"/>
    <property type="match status" value="1"/>
</dbReference>
<dbReference type="OrthoDB" id="265776at2759"/>
<dbReference type="SUPFAM" id="SSF54001">
    <property type="entry name" value="Cysteine proteinases"/>
    <property type="match status" value="1"/>
</dbReference>
<reference evidence="5" key="1">
    <citation type="submission" date="2021-01" db="EMBL/GenBank/DDBJ databases">
        <authorList>
            <person name="Li R."/>
            <person name="Bekaert M."/>
        </authorList>
    </citation>
    <scope>NUCLEOTIDE SEQUENCE</scope>
    <source>
        <strain evidence="5">Farmed</strain>
    </source>
</reference>
<protein>
    <recommendedName>
        <fullName evidence="2">ubiquitinyl hydrolase 1</fullName>
        <ecNumber evidence="2">3.4.19.12</ecNumber>
    </recommendedName>
</protein>
<keyword evidence="5" id="KW-0378">Hydrolase</keyword>
<evidence type="ECO:0000256" key="1">
    <source>
        <dbReference type="ARBA" id="ARBA00000707"/>
    </source>
</evidence>
<gene>
    <name evidence="5" type="ORF">SPHA_1771</name>
</gene>
<feature type="compositionally biased region" description="Polar residues" evidence="3">
    <location>
        <begin position="329"/>
        <end position="339"/>
    </location>
</feature>